<evidence type="ECO:0000256" key="7">
    <source>
        <dbReference type="ARBA" id="ARBA00022842"/>
    </source>
</evidence>
<dbReference type="Gene3D" id="2.60.40.420">
    <property type="entry name" value="Cupredoxins - blue copper proteins"/>
    <property type="match status" value="1"/>
</dbReference>
<dbReference type="InterPro" id="IPR036257">
    <property type="entry name" value="Cyt_c_oxidase_su2_TM_sf"/>
</dbReference>
<feature type="transmembrane region" description="Helical" evidence="16">
    <location>
        <begin position="68"/>
        <end position="90"/>
    </location>
</feature>
<dbReference type="GO" id="GO:0004129">
    <property type="term" value="F:cytochrome-c oxidase activity"/>
    <property type="evidence" value="ECO:0007669"/>
    <property type="project" value="UniProtKB-EC"/>
</dbReference>
<keyword evidence="4 14" id="KW-0813">Transport</keyword>
<comment type="function">
    <text evidence="14">Component of the cytochrome c oxidase, the last enzyme in the mitochondrial electron transport chain which drives oxidative phosphorylation. The respiratory chain contains 3 multisubunit complexes succinate dehydrogenase (complex II, CII), ubiquinol-cytochrome c oxidoreductase (cytochrome b-c1 complex, complex III, CIII) and cytochrome c oxidase (complex IV, CIV), that cooperate to transfer electrons derived from NADH and succinate to molecular oxygen, creating an electrochemical gradient over the inner membrane that drives transmembrane transport and the ATP synthase. Cytochrome c oxidase is the component of the respiratory chain that catalyzes the reduction of oxygen to water. Electrons originating from reduced cytochrome c in the intermembrane space (IMS) are transferred via the dinuclear copper A center (CU(A)) of subunit 2 and heme A of subunit 1 to the active site in subunit 1, a binuclear center (BNC) formed by heme A3 and copper B (CU(B)). The BNC reduces molecular oxygen to 2 water molecules using 4 electrons from cytochrome c in the IMS and 4 protons from the mitochondrial matrix.</text>
</comment>
<dbReference type="InterPro" id="IPR011759">
    <property type="entry name" value="Cyt_c_oxidase_su2_TM_dom"/>
</dbReference>
<feature type="region of interest" description="Disordered" evidence="15">
    <location>
        <begin position="580"/>
        <end position="599"/>
    </location>
</feature>
<keyword evidence="11 14" id="KW-0186">Copper</keyword>
<keyword evidence="14" id="KW-0999">Mitochondrion inner membrane</keyword>
<dbReference type="AlphaFoldDB" id="A0A8A5N3J1"/>
<dbReference type="InterPro" id="IPR008972">
    <property type="entry name" value="Cupredoxin"/>
</dbReference>
<dbReference type="PROSITE" id="PS50857">
    <property type="entry name" value="COX2_CUA"/>
    <property type="match status" value="1"/>
</dbReference>
<comment type="catalytic activity">
    <reaction evidence="13">
        <text>4 Fe(II)-[cytochrome c] + O2 + 8 H(+)(in) = 4 Fe(III)-[cytochrome c] + 2 H2O + 4 H(+)(out)</text>
        <dbReference type="Rhea" id="RHEA:11436"/>
        <dbReference type="Rhea" id="RHEA-COMP:10350"/>
        <dbReference type="Rhea" id="RHEA-COMP:14399"/>
        <dbReference type="ChEBI" id="CHEBI:15377"/>
        <dbReference type="ChEBI" id="CHEBI:15378"/>
        <dbReference type="ChEBI" id="CHEBI:15379"/>
        <dbReference type="ChEBI" id="CHEBI:29033"/>
        <dbReference type="ChEBI" id="CHEBI:29034"/>
        <dbReference type="EC" id="7.1.1.9"/>
    </reaction>
    <physiologicalReaction direction="left-to-right" evidence="13">
        <dbReference type="Rhea" id="RHEA:11437"/>
    </physiologicalReaction>
</comment>
<keyword evidence="14 19" id="KW-0496">Mitochondrion</keyword>
<evidence type="ECO:0000256" key="5">
    <source>
        <dbReference type="ARBA" id="ARBA00022660"/>
    </source>
</evidence>
<keyword evidence="12 14" id="KW-0472">Membrane</keyword>
<evidence type="ECO:0000256" key="1">
    <source>
        <dbReference type="ARBA" id="ARBA00004141"/>
    </source>
</evidence>
<keyword evidence="8" id="KW-1278">Translocase</keyword>
<keyword evidence="6 14" id="KW-0812">Transmembrane</keyword>
<comment type="cofactor">
    <cofactor evidence="14">
        <name>Cu cation</name>
        <dbReference type="ChEBI" id="CHEBI:23378"/>
    </cofactor>
    <text evidence="14">Binds a copper A center.</text>
</comment>
<dbReference type="InterPro" id="IPR045187">
    <property type="entry name" value="CcO_II"/>
</dbReference>
<evidence type="ECO:0000256" key="4">
    <source>
        <dbReference type="ARBA" id="ARBA00022448"/>
    </source>
</evidence>
<organism evidence="19">
    <name type="scientific">Ruditapes philippinarum</name>
    <name type="common">Japanese carpet shell</name>
    <name type="synonym">Venerupis philippinarum</name>
    <dbReference type="NCBI Taxonomy" id="129788"/>
    <lineage>
        <taxon>Eukaryota</taxon>
        <taxon>Metazoa</taxon>
        <taxon>Spiralia</taxon>
        <taxon>Lophotrochozoa</taxon>
        <taxon>Mollusca</taxon>
        <taxon>Bivalvia</taxon>
        <taxon>Autobranchia</taxon>
        <taxon>Heteroconchia</taxon>
        <taxon>Euheterodonta</taxon>
        <taxon>Imparidentia</taxon>
        <taxon>Neoheterodontei</taxon>
        <taxon>Venerida</taxon>
        <taxon>Veneroidea</taxon>
        <taxon>Veneridae</taxon>
        <taxon>Ruditapes</taxon>
    </lineage>
</organism>
<evidence type="ECO:0000256" key="6">
    <source>
        <dbReference type="ARBA" id="ARBA00022692"/>
    </source>
</evidence>
<dbReference type="Gene3D" id="1.10.287.90">
    <property type="match status" value="1"/>
</dbReference>
<evidence type="ECO:0000256" key="16">
    <source>
        <dbReference type="SAM" id="Phobius"/>
    </source>
</evidence>
<dbReference type="EMBL" id="MT757748">
    <property type="protein sequence ID" value="QTF98742.1"/>
    <property type="molecule type" value="Genomic_DNA"/>
</dbReference>
<evidence type="ECO:0000256" key="10">
    <source>
        <dbReference type="ARBA" id="ARBA00022989"/>
    </source>
</evidence>
<evidence type="ECO:0000256" key="14">
    <source>
        <dbReference type="RuleBase" id="RU000457"/>
    </source>
</evidence>
<dbReference type="SUPFAM" id="SSF49503">
    <property type="entry name" value="Cupredoxins"/>
    <property type="match status" value="1"/>
</dbReference>
<feature type="domain" description="Cytochrome oxidase subunit II transmembrane region profile" evidence="18">
    <location>
        <begin position="1"/>
        <end position="96"/>
    </location>
</feature>
<dbReference type="GO" id="GO:0005743">
    <property type="term" value="C:mitochondrial inner membrane"/>
    <property type="evidence" value="ECO:0007669"/>
    <property type="project" value="UniProtKB-SubCell"/>
</dbReference>
<name>A0A8A5N3J1_RUDPH</name>
<evidence type="ECO:0000313" key="19">
    <source>
        <dbReference type="EMBL" id="QTF98742.1"/>
    </source>
</evidence>
<accession>A0A8A5N3J1</accession>
<evidence type="ECO:0000256" key="15">
    <source>
        <dbReference type="SAM" id="MobiDB-lite"/>
    </source>
</evidence>
<feature type="transmembrane region" description="Helical" evidence="16">
    <location>
        <begin position="26"/>
        <end position="47"/>
    </location>
</feature>
<proteinExistence type="inferred from homology"/>
<comment type="similarity">
    <text evidence="2 14">Belongs to the cytochrome c oxidase subunit 2 family.</text>
</comment>
<feature type="region of interest" description="Disordered" evidence="15">
    <location>
        <begin position="544"/>
        <end position="563"/>
    </location>
</feature>
<evidence type="ECO:0000256" key="2">
    <source>
        <dbReference type="ARBA" id="ARBA00007866"/>
    </source>
</evidence>
<comment type="subcellular location">
    <subcellularLocation>
        <location evidence="1">Membrane</location>
        <topology evidence="1">Multi-pass membrane protein</topology>
    </subcellularLocation>
    <subcellularLocation>
        <location evidence="14">Mitochondrion inner membrane</location>
        <topology evidence="14">Multi-pass membrane protein</topology>
    </subcellularLocation>
</comment>
<feature type="compositionally biased region" description="Low complexity" evidence="15">
    <location>
        <begin position="587"/>
        <end position="599"/>
    </location>
</feature>
<dbReference type="GO" id="GO:0042773">
    <property type="term" value="P:ATP synthesis coupled electron transport"/>
    <property type="evidence" value="ECO:0007669"/>
    <property type="project" value="TreeGrafter"/>
</dbReference>
<dbReference type="SUPFAM" id="SSF81464">
    <property type="entry name" value="Cytochrome c oxidase subunit II-like, transmembrane region"/>
    <property type="match status" value="1"/>
</dbReference>
<evidence type="ECO:0000259" key="18">
    <source>
        <dbReference type="PROSITE" id="PS50999"/>
    </source>
</evidence>
<evidence type="ECO:0000256" key="11">
    <source>
        <dbReference type="ARBA" id="ARBA00023008"/>
    </source>
</evidence>
<evidence type="ECO:0000256" key="13">
    <source>
        <dbReference type="ARBA" id="ARBA00049512"/>
    </source>
</evidence>
<reference evidence="19" key="1">
    <citation type="journal article" date="2021" name="Genome Biol. Evol.">
        <title>A naturally heteroplasmic clam provides clues about the effects of genetic bottleneck on paternal mtDNA.</title>
        <authorList>
            <person name="Iannello M."/>
            <person name="Bettinazzi S."/>
            <person name="Breton S."/>
            <person name="Ghiselli F."/>
            <person name="Milani L."/>
        </authorList>
    </citation>
    <scope>NUCLEOTIDE SEQUENCE</scope>
    <source>
        <strain evidence="19">F-type</strain>
    </source>
</reference>
<feature type="compositionally biased region" description="Low complexity" evidence="15">
    <location>
        <begin position="548"/>
        <end position="563"/>
    </location>
</feature>
<dbReference type="PANTHER" id="PTHR22888:SF9">
    <property type="entry name" value="CYTOCHROME C OXIDASE SUBUNIT 2"/>
    <property type="match status" value="1"/>
</dbReference>
<sequence length="656" mass="74359">MSQWYQVDFPYPSSAMGCLLHTYHDSVLVIVVLVFFGVGWFLTLFLFNSLGLKGSLNHTVTENEKMDIFWMVAPFVFLCGIGYISFFNLYEMEVGYNVNYEVSMISDQWYWEYHYIFDLNSYFSISDEVYSLFVKEFCKEKSLALEKYGDMTVGPPSEMMSSLMPSYSGSFSSAYYYYFLMNTMEEHGSYSNMGLMHAYKTMDAKSGYYMVQKTVEVVLEDFRLISSSLMEMVFSSIFEKWLASNCSVETKIFSSVLSVAGPWEMGLWELFLKGEWVLRYNSYTVPEEGLNMGKSNIYNYGGFRNQELGESRYLYCEVKNEILVSTSDVLHSWGVSELGVKVDAILGRVKVISVEPALPVIFYSVYHELCGSGHSEIPTCVVVILYESLVKMMKLMVGNSEELKDLLNSSVMHLCNKETGDWGGWVNINKDGSLMFVKLFTFEFFDVNVFNMMTMGVKIPSLVAEVVELSFSCVKNQNFPFVKTINDFLLLSGNFLDDLWGDSLMFKVLDFMFHDFYDMVIGPLMKNIKLVKCLSCTGECLNEKTPWSSSSGESESDSSWSEGSCSGFSYSVDSTINSEASDEDSRYSNSGSKVSSSYSSSSASVTETEMSSSNTSQNSSKEFLSLGGCKISEKDCVKTTGCFCFLVDFFIKMFWS</sequence>
<dbReference type="InterPro" id="IPR002429">
    <property type="entry name" value="CcO_II-like_C"/>
</dbReference>
<dbReference type="Pfam" id="PF00116">
    <property type="entry name" value="COX2"/>
    <property type="match status" value="1"/>
</dbReference>
<feature type="domain" description="Cytochrome oxidase subunit II copper A binding" evidence="17">
    <location>
        <begin position="262"/>
        <end position="395"/>
    </location>
</feature>
<geneLocation type="mitochondrion" evidence="19"/>
<dbReference type="GO" id="GO:0005507">
    <property type="term" value="F:copper ion binding"/>
    <property type="evidence" value="ECO:0007669"/>
    <property type="project" value="InterPro"/>
</dbReference>
<keyword evidence="9 14" id="KW-0249">Electron transport</keyword>
<evidence type="ECO:0000256" key="8">
    <source>
        <dbReference type="ARBA" id="ARBA00022967"/>
    </source>
</evidence>
<keyword evidence="14" id="KW-0479">Metal-binding</keyword>
<dbReference type="PANTHER" id="PTHR22888">
    <property type="entry name" value="CYTOCHROME C OXIDASE, SUBUNIT II"/>
    <property type="match status" value="1"/>
</dbReference>
<keyword evidence="5 14" id="KW-0679">Respiratory chain</keyword>
<dbReference type="Pfam" id="PF02790">
    <property type="entry name" value="COX2_TM"/>
    <property type="match status" value="1"/>
</dbReference>
<gene>
    <name evidence="19" type="primary">cox2</name>
</gene>
<keyword evidence="10 16" id="KW-1133">Transmembrane helix</keyword>
<evidence type="ECO:0000259" key="17">
    <source>
        <dbReference type="PROSITE" id="PS50857"/>
    </source>
</evidence>
<protein>
    <recommendedName>
        <fullName evidence="3 14">Cytochrome c oxidase subunit 2</fullName>
    </recommendedName>
</protein>
<evidence type="ECO:0000256" key="3">
    <source>
        <dbReference type="ARBA" id="ARBA00015946"/>
    </source>
</evidence>
<keyword evidence="7" id="KW-0460">Magnesium</keyword>
<evidence type="ECO:0000256" key="12">
    <source>
        <dbReference type="ARBA" id="ARBA00023136"/>
    </source>
</evidence>
<evidence type="ECO:0000256" key="9">
    <source>
        <dbReference type="ARBA" id="ARBA00022982"/>
    </source>
</evidence>
<dbReference type="PROSITE" id="PS50999">
    <property type="entry name" value="COX2_TM"/>
    <property type="match status" value="1"/>
</dbReference>